<protein>
    <submittedName>
        <fullName evidence="2">Surface-adhesin protein E</fullName>
    </submittedName>
</protein>
<dbReference type="Gene3D" id="2.40.128.710">
    <property type="entry name" value="Surface-adhesin protein E"/>
    <property type="match status" value="1"/>
</dbReference>
<proteinExistence type="predicted"/>
<dbReference type="Pfam" id="PF16747">
    <property type="entry name" value="Adhesin_E"/>
    <property type="match status" value="1"/>
</dbReference>
<dbReference type="EMBL" id="SMGJ01000002">
    <property type="protein sequence ID" value="TCK70642.1"/>
    <property type="molecule type" value="Genomic_DNA"/>
</dbReference>
<name>A0A4R1KYP1_9PAST</name>
<sequence length="154" mass="17497">MKKMALLLTALTISACSNQPERQALIHGEQLDTPQKTAIGFVRLSQNSQYYVDTSSIWVDSAKNNLINFDTVINLHVGHRIFEDKNLMTKSVRQHKILNCQTNIMTHTGSHLYSEFWGEGVVFTPQKHREHQVKPRNGSTLGTVAQVMCANFYH</sequence>
<organism evidence="2 3">
    <name type="scientific">Lonepinella koalarum</name>
    <dbReference type="NCBI Taxonomy" id="53417"/>
    <lineage>
        <taxon>Bacteria</taxon>
        <taxon>Pseudomonadati</taxon>
        <taxon>Pseudomonadota</taxon>
        <taxon>Gammaproteobacteria</taxon>
        <taxon>Pasteurellales</taxon>
        <taxon>Pasteurellaceae</taxon>
        <taxon>Lonepinella</taxon>
    </lineage>
</organism>
<reference evidence="2 3" key="1">
    <citation type="submission" date="2019-03" db="EMBL/GenBank/DDBJ databases">
        <title>Genomic Encyclopedia of Type Strains, Phase IV (KMG-IV): sequencing the most valuable type-strain genomes for metagenomic binning, comparative biology and taxonomic classification.</title>
        <authorList>
            <person name="Goeker M."/>
        </authorList>
    </citation>
    <scope>NUCLEOTIDE SEQUENCE [LARGE SCALE GENOMIC DNA]</scope>
    <source>
        <strain evidence="2 3">DSM 10053</strain>
    </source>
</reference>
<gene>
    <name evidence="2" type="ORF">EV692_0930</name>
</gene>
<dbReference type="Proteomes" id="UP000295496">
    <property type="component" value="Unassembled WGS sequence"/>
</dbReference>
<feature type="domain" description="Surface-adhesin protein E-like" evidence="1">
    <location>
        <begin position="45"/>
        <end position="150"/>
    </location>
</feature>
<evidence type="ECO:0000313" key="2">
    <source>
        <dbReference type="EMBL" id="TCK70642.1"/>
    </source>
</evidence>
<comment type="caution">
    <text evidence="2">The sequence shown here is derived from an EMBL/GenBank/DDBJ whole genome shotgun (WGS) entry which is preliminary data.</text>
</comment>
<dbReference type="PROSITE" id="PS51257">
    <property type="entry name" value="PROKAR_LIPOPROTEIN"/>
    <property type="match status" value="1"/>
</dbReference>
<dbReference type="InterPro" id="IPR043088">
    <property type="entry name" value="Adhesin_E"/>
</dbReference>
<dbReference type="RefSeq" id="WP_132300998.1">
    <property type="nucleotide sequence ID" value="NZ_CP170642.1"/>
</dbReference>
<accession>A0A4R1KYP1</accession>
<dbReference type="OrthoDB" id="5690556at2"/>
<evidence type="ECO:0000259" key="1">
    <source>
        <dbReference type="Pfam" id="PF16747"/>
    </source>
</evidence>
<dbReference type="AlphaFoldDB" id="A0A4R1KYP1"/>
<dbReference type="InterPro" id="IPR031939">
    <property type="entry name" value="Adhesin_E-like"/>
</dbReference>
<evidence type="ECO:0000313" key="3">
    <source>
        <dbReference type="Proteomes" id="UP000295496"/>
    </source>
</evidence>
<keyword evidence="3" id="KW-1185">Reference proteome</keyword>